<dbReference type="Proteomes" id="UP000007266">
    <property type="component" value="Linkage group 2"/>
</dbReference>
<name>D6WAU0_TRICA</name>
<dbReference type="HOGENOM" id="CLU_2471978_0_0_1"/>
<organism evidence="1 2">
    <name type="scientific">Tribolium castaneum</name>
    <name type="common">Red flour beetle</name>
    <dbReference type="NCBI Taxonomy" id="7070"/>
    <lineage>
        <taxon>Eukaryota</taxon>
        <taxon>Metazoa</taxon>
        <taxon>Ecdysozoa</taxon>
        <taxon>Arthropoda</taxon>
        <taxon>Hexapoda</taxon>
        <taxon>Insecta</taxon>
        <taxon>Pterygota</taxon>
        <taxon>Neoptera</taxon>
        <taxon>Endopterygota</taxon>
        <taxon>Coleoptera</taxon>
        <taxon>Polyphaga</taxon>
        <taxon>Cucujiformia</taxon>
        <taxon>Tenebrionidae</taxon>
        <taxon>Tenebrionidae incertae sedis</taxon>
        <taxon>Tribolium</taxon>
    </lineage>
</organism>
<evidence type="ECO:0000313" key="2">
    <source>
        <dbReference type="Proteomes" id="UP000007266"/>
    </source>
</evidence>
<gene>
    <name evidence="1" type="primary">GLEAN_00341</name>
    <name evidence="1" type="ORF">TcasGA2_TC000341</name>
</gene>
<accession>D6WAU0</accession>
<reference evidence="1 2" key="2">
    <citation type="journal article" date="2010" name="Nucleic Acids Res.">
        <title>BeetleBase in 2010: revisions to provide comprehensive genomic information for Tribolium castaneum.</title>
        <authorList>
            <person name="Kim H.S."/>
            <person name="Murphy T."/>
            <person name="Xia J."/>
            <person name="Caragea D."/>
            <person name="Park Y."/>
            <person name="Beeman R.W."/>
            <person name="Lorenzen M.D."/>
            <person name="Butcher S."/>
            <person name="Manak J.R."/>
            <person name="Brown S.J."/>
        </authorList>
    </citation>
    <scope>GENOME REANNOTATION</scope>
    <source>
        <strain evidence="1 2">Georgia GA2</strain>
    </source>
</reference>
<reference evidence="1 2" key="1">
    <citation type="journal article" date="2008" name="Nature">
        <title>The genome of the model beetle and pest Tribolium castaneum.</title>
        <authorList>
            <consortium name="Tribolium Genome Sequencing Consortium"/>
            <person name="Richards S."/>
            <person name="Gibbs R.A."/>
            <person name="Weinstock G.M."/>
            <person name="Brown S.J."/>
            <person name="Denell R."/>
            <person name="Beeman R.W."/>
            <person name="Gibbs R."/>
            <person name="Beeman R.W."/>
            <person name="Brown S.J."/>
            <person name="Bucher G."/>
            <person name="Friedrich M."/>
            <person name="Grimmelikhuijzen C.J."/>
            <person name="Klingler M."/>
            <person name="Lorenzen M."/>
            <person name="Richards S."/>
            <person name="Roth S."/>
            <person name="Schroder R."/>
            <person name="Tautz D."/>
            <person name="Zdobnov E.M."/>
            <person name="Muzny D."/>
            <person name="Gibbs R.A."/>
            <person name="Weinstock G.M."/>
            <person name="Attaway T."/>
            <person name="Bell S."/>
            <person name="Buhay C.J."/>
            <person name="Chandrabose M.N."/>
            <person name="Chavez D."/>
            <person name="Clerk-Blankenburg K.P."/>
            <person name="Cree A."/>
            <person name="Dao M."/>
            <person name="Davis C."/>
            <person name="Chacko J."/>
            <person name="Dinh H."/>
            <person name="Dugan-Rocha S."/>
            <person name="Fowler G."/>
            <person name="Garner T.T."/>
            <person name="Garnes J."/>
            <person name="Gnirke A."/>
            <person name="Hawes A."/>
            <person name="Hernandez J."/>
            <person name="Hines S."/>
            <person name="Holder M."/>
            <person name="Hume J."/>
            <person name="Jhangiani S.N."/>
            <person name="Joshi V."/>
            <person name="Khan Z.M."/>
            <person name="Jackson L."/>
            <person name="Kovar C."/>
            <person name="Kowis A."/>
            <person name="Lee S."/>
            <person name="Lewis L.R."/>
            <person name="Margolis J."/>
            <person name="Morgan M."/>
            <person name="Nazareth L.V."/>
            <person name="Nguyen N."/>
            <person name="Okwuonu G."/>
            <person name="Parker D."/>
            <person name="Richards S."/>
            <person name="Ruiz S.J."/>
            <person name="Santibanez J."/>
            <person name="Savard J."/>
            <person name="Scherer S.E."/>
            <person name="Schneider B."/>
            <person name="Sodergren E."/>
            <person name="Tautz D."/>
            <person name="Vattahil S."/>
            <person name="Villasana D."/>
            <person name="White C.S."/>
            <person name="Wright R."/>
            <person name="Park Y."/>
            <person name="Beeman R.W."/>
            <person name="Lord J."/>
            <person name="Oppert B."/>
            <person name="Lorenzen M."/>
            <person name="Brown S."/>
            <person name="Wang L."/>
            <person name="Savard J."/>
            <person name="Tautz D."/>
            <person name="Richards S."/>
            <person name="Weinstock G."/>
            <person name="Gibbs R.A."/>
            <person name="Liu Y."/>
            <person name="Worley K."/>
            <person name="Weinstock G."/>
            <person name="Elsik C.G."/>
            <person name="Reese J.T."/>
            <person name="Elhaik E."/>
            <person name="Landan G."/>
            <person name="Graur D."/>
            <person name="Arensburger P."/>
            <person name="Atkinson P."/>
            <person name="Beeman R.W."/>
            <person name="Beidler J."/>
            <person name="Brown S.J."/>
            <person name="Demuth J.P."/>
            <person name="Drury D.W."/>
            <person name="Du Y.Z."/>
            <person name="Fujiwara H."/>
            <person name="Lorenzen M."/>
            <person name="Maselli V."/>
            <person name="Osanai M."/>
            <person name="Park Y."/>
            <person name="Robertson H.M."/>
            <person name="Tu Z."/>
            <person name="Wang J.J."/>
            <person name="Wang S."/>
            <person name="Richards S."/>
            <person name="Song H."/>
            <person name="Zhang L."/>
            <person name="Sodergren E."/>
            <person name="Werner D."/>
            <person name="Stanke M."/>
            <person name="Morgenstern B."/>
            <person name="Solovyev V."/>
            <person name="Kosarev P."/>
            <person name="Brown G."/>
            <person name="Chen H.C."/>
            <person name="Ermolaeva O."/>
            <person name="Hlavina W."/>
            <person name="Kapustin Y."/>
            <person name="Kiryutin B."/>
            <person name="Kitts P."/>
            <person name="Maglott D."/>
            <person name="Pruitt K."/>
            <person name="Sapojnikov V."/>
            <person name="Souvorov A."/>
            <person name="Mackey A.J."/>
            <person name="Waterhouse R.M."/>
            <person name="Wyder S."/>
            <person name="Zdobnov E.M."/>
            <person name="Zdobnov E.M."/>
            <person name="Wyder S."/>
            <person name="Kriventseva E.V."/>
            <person name="Kadowaki T."/>
            <person name="Bork P."/>
            <person name="Aranda M."/>
            <person name="Bao R."/>
            <person name="Beermann A."/>
            <person name="Berns N."/>
            <person name="Bolognesi R."/>
            <person name="Bonneton F."/>
            <person name="Bopp D."/>
            <person name="Brown S.J."/>
            <person name="Bucher G."/>
            <person name="Butts T."/>
            <person name="Chaumot A."/>
            <person name="Denell R.E."/>
            <person name="Ferrier D.E."/>
            <person name="Friedrich M."/>
            <person name="Gordon C.M."/>
            <person name="Jindra M."/>
            <person name="Klingler M."/>
            <person name="Lan Q."/>
            <person name="Lattorff H.M."/>
            <person name="Laudet V."/>
            <person name="von Levetsow C."/>
            <person name="Liu Z."/>
            <person name="Lutz R."/>
            <person name="Lynch J.A."/>
            <person name="da Fonseca R.N."/>
            <person name="Posnien N."/>
            <person name="Reuter R."/>
            <person name="Roth S."/>
            <person name="Savard J."/>
            <person name="Schinko J.B."/>
            <person name="Schmitt C."/>
            <person name="Schoppmeier M."/>
            <person name="Schroder R."/>
            <person name="Shippy T.D."/>
            <person name="Simonnet F."/>
            <person name="Marques-Souza H."/>
            <person name="Tautz D."/>
            <person name="Tomoyasu Y."/>
            <person name="Trauner J."/>
            <person name="Van der Zee M."/>
            <person name="Vervoort M."/>
            <person name="Wittkopp N."/>
            <person name="Wimmer E.A."/>
            <person name="Yang X."/>
            <person name="Jones A.K."/>
            <person name="Sattelle D.B."/>
            <person name="Ebert P.R."/>
            <person name="Nelson D."/>
            <person name="Scott J.G."/>
            <person name="Beeman R.W."/>
            <person name="Muthukrishnan S."/>
            <person name="Kramer K.J."/>
            <person name="Arakane Y."/>
            <person name="Beeman R.W."/>
            <person name="Zhu Q."/>
            <person name="Hogenkamp D."/>
            <person name="Dixit R."/>
            <person name="Oppert B."/>
            <person name="Jiang H."/>
            <person name="Zou Z."/>
            <person name="Marshall J."/>
            <person name="Elpidina E."/>
            <person name="Vinokurov K."/>
            <person name="Oppert C."/>
            <person name="Zou Z."/>
            <person name="Evans J."/>
            <person name="Lu Z."/>
            <person name="Zhao P."/>
            <person name="Sumathipala N."/>
            <person name="Altincicek B."/>
            <person name="Vilcinskas A."/>
            <person name="Williams M."/>
            <person name="Hultmark D."/>
            <person name="Hetru C."/>
            <person name="Jiang H."/>
            <person name="Grimmelikhuijzen C.J."/>
            <person name="Hauser F."/>
            <person name="Cazzamali G."/>
            <person name="Williamson M."/>
            <person name="Park Y."/>
            <person name="Li B."/>
            <person name="Tanaka Y."/>
            <person name="Predel R."/>
            <person name="Neupert S."/>
            <person name="Schachtner J."/>
            <person name="Verleyen P."/>
            <person name="Raible F."/>
            <person name="Bork P."/>
            <person name="Friedrich M."/>
            <person name="Walden K.K."/>
            <person name="Robertson H.M."/>
            <person name="Angeli S."/>
            <person name="Foret S."/>
            <person name="Bucher G."/>
            <person name="Schuetz S."/>
            <person name="Maleszka R."/>
            <person name="Wimmer E.A."/>
            <person name="Beeman R.W."/>
            <person name="Lorenzen M."/>
            <person name="Tomoyasu Y."/>
            <person name="Miller S.C."/>
            <person name="Grossmann D."/>
            <person name="Bucher G."/>
        </authorList>
    </citation>
    <scope>NUCLEOTIDE SEQUENCE [LARGE SCALE GENOMIC DNA]</scope>
    <source>
        <strain evidence="1 2">Georgia GA2</strain>
    </source>
</reference>
<protein>
    <submittedName>
        <fullName evidence="1">Uncharacterized protein</fullName>
    </submittedName>
</protein>
<evidence type="ECO:0000313" key="1">
    <source>
        <dbReference type="EMBL" id="EEZ97950.1"/>
    </source>
</evidence>
<proteinExistence type="predicted"/>
<sequence>MALPDDDCHRHKSALIALITQQKRTPTKLWVITAQLTAALTIKCVRKTNDRGKSNFINVLEANNVKSTQEPKREIIREDVGYPSVSQT</sequence>
<keyword evidence="2" id="KW-1185">Reference proteome</keyword>
<dbReference type="AlphaFoldDB" id="D6WAU0"/>
<dbReference type="EMBL" id="KQ971312">
    <property type="protein sequence ID" value="EEZ97950.1"/>
    <property type="molecule type" value="Genomic_DNA"/>
</dbReference>